<evidence type="ECO:0000313" key="2">
    <source>
        <dbReference type="Proteomes" id="UP000236311"/>
    </source>
</evidence>
<sequence>MMISKWDMKNYIKKNPDKFPYVYREEEDGLYDKETGEYLSSLDHFLELYRKNSGESFESVYYDDVGLQDFVRCTECGTVIFASEDDSYDPNLKCPTCTGYKTYFEYWTKEEINSDLQKQLEISRLEEMTKMQVEQNKRMKRRNGKYDWQIGSKKFRFKRYSISFELECDDATVSYLKGLRLNVNIWEKEKLDDICSYWLIGFTLPLSWHQFYIQFIYRHLEKCHPSIRSKWYIGKARD</sequence>
<name>A0A2K4ZQI3_9FIRM</name>
<dbReference type="EMBL" id="OFSM01000057">
    <property type="protein sequence ID" value="SOY32592.1"/>
    <property type="molecule type" value="Genomic_DNA"/>
</dbReference>
<gene>
    <name evidence="1" type="ORF">AMURIS_05357</name>
</gene>
<organism evidence="1 2">
    <name type="scientific">Acetatifactor muris</name>
    <dbReference type="NCBI Taxonomy" id="879566"/>
    <lineage>
        <taxon>Bacteria</taxon>
        <taxon>Bacillati</taxon>
        <taxon>Bacillota</taxon>
        <taxon>Clostridia</taxon>
        <taxon>Lachnospirales</taxon>
        <taxon>Lachnospiraceae</taxon>
        <taxon>Acetatifactor</taxon>
    </lineage>
</organism>
<dbReference type="AlphaFoldDB" id="A0A2K4ZQI3"/>
<protein>
    <submittedName>
        <fullName evidence="1">Uncharacterized protein</fullName>
    </submittedName>
</protein>
<reference evidence="1 2" key="1">
    <citation type="submission" date="2018-01" db="EMBL/GenBank/DDBJ databases">
        <authorList>
            <person name="Gaut B.S."/>
            <person name="Morton B.R."/>
            <person name="Clegg M.T."/>
            <person name="Duvall M.R."/>
        </authorList>
    </citation>
    <scope>NUCLEOTIDE SEQUENCE [LARGE SCALE GENOMIC DNA]</scope>
    <source>
        <strain evidence="1">GP69</strain>
    </source>
</reference>
<evidence type="ECO:0000313" key="1">
    <source>
        <dbReference type="EMBL" id="SOY32592.1"/>
    </source>
</evidence>
<proteinExistence type="predicted"/>
<keyword evidence="2" id="KW-1185">Reference proteome</keyword>
<dbReference type="Proteomes" id="UP000236311">
    <property type="component" value="Unassembled WGS sequence"/>
</dbReference>
<dbReference type="RefSeq" id="WP_103242517.1">
    <property type="nucleotide sequence ID" value="NZ_JANJZD010000063.1"/>
</dbReference>
<accession>A0A2K4ZQI3</accession>